<evidence type="ECO:0000259" key="1">
    <source>
        <dbReference type="SMART" id="SM01030"/>
    </source>
</evidence>
<proteinExistence type="predicted"/>
<dbReference type="InterPro" id="IPR004583">
    <property type="entry name" value="DNA_repair_Rad4"/>
</dbReference>
<feature type="domain" description="Rad4 beta-hairpin" evidence="1">
    <location>
        <begin position="223"/>
        <end position="274"/>
    </location>
</feature>
<dbReference type="InParanoid" id="L2GMG9"/>
<keyword evidence="3" id="KW-1185">Reference proteome</keyword>
<dbReference type="STRING" id="993615.L2GMG9"/>
<reference evidence="3" key="1">
    <citation type="submission" date="2011-05" db="EMBL/GenBank/DDBJ databases">
        <title>The genome sequence of Vittaforma corneae strain ATCC 50505.</title>
        <authorList>
            <consortium name="The Broad Institute Genome Sequencing Platform"/>
            <person name="Cuomo C."/>
            <person name="Didier E."/>
            <person name="Bowers L."/>
            <person name="Young S.K."/>
            <person name="Zeng Q."/>
            <person name="Gargeya S."/>
            <person name="Fitzgerald M."/>
            <person name="Haas B."/>
            <person name="Abouelleil A."/>
            <person name="Alvarado L."/>
            <person name="Arachchi H.M."/>
            <person name="Berlin A."/>
            <person name="Chapman S.B."/>
            <person name="Gearin G."/>
            <person name="Goldberg J."/>
            <person name="Griggs A."/>
            <person name="Gujja S."/>
            <person name="Hansen M."/>
            <person name="Heiman D."/>
            <person name="Howarth C."/>
            <person name="Larimer J."/>
            <person name="Lui A."/>
            <person name="MacDonald P.J.P."/>
            <person name="McCowen C."/>
            <person name="Montmayeur A."/>
            <person name="Murphy C."/>
            <person name="Neiman D."/>
            <person name="Pearson M."/>
            <person name="Priest M."/>
            <person name="Roberts A."/>
            <person name="Saif S."/>
            <person name="Shea T."/>
            <person name="Sisk P."/>
            <person name="Stolte C."/>
            <person name="Sykes S."/>
            <person name="Wortman J."/>
            <person name="Nusbaum C."/>
            <person name="Birren B."/>
        </authorList>
    </citation>
    <scope>NUCLEOTIDE SEQUENCE [LARGE SCALE GENOMIC DNA]</scope>
    <source>
        <strain evidence="3">ATCC 50505</strain>
    </source>
</reference>
<evidence type="ECO:0000313" key="3">
    <source>
        <dbReference type="Proteomes" id="UP000011082"/>
    </source>
</evidence>
<dbReference type="GO" id="GO:0005737">
    <property type="term" value="C:cytoplasm"/>
    <property type="evidence" value="ECO:0007669"/>
    <property type="project" value="TreeGrafter"/>
</dbReference>
<dbReference type="PANTHER" id="PTHR12135:SF0">
    <property type="entry name" value="DNA REPAIR PROTEIN COMPLEMENTING XP-C CELLS"/>
    <property type="match status" value="1"/>
</dbReference>
<dbReference type="InterPro" id="IPR018326">
    <property type="entry name" value="Rad4_beta-hairpin_dom1"/>
</dbReference>
<dbReference type="Proteomes" id="UP000011082">
    <property type="component" value="Unassembled WGS sequence"/>
</dbReference>
<dbReference type="Pfam" id="PF10403">
    <property type="entry name" value="BHD_1"/>
    <property type="match status" value="1"/>
</dbReference>
<dbReference type="GO" id="GO:0071942">
    <property type="term" value="C:XPC complex"/>
    <property type="evidence" value="ECO:0007669"/>
    <property type="project" value="TreeGrafter"/>
</dbReference>
<protein>
    <recommendedName>
        <fullName evidence="1">Rad4 beta-hairpin domain-containing protein</fullName>
    </recommendedName>
</protein>
<dbReference type="GO" id="GO:0003684">
    <property type="term" value="F:damaged DNA binding"/>
    <property type="evidence" value="ECO:0007669"/>
    <property type="project" value="InterPro"/>
</dbReference>
<dbReference type="GeneID" id="19882024"/>
<sequence length="430" mass="50181">MKNSSSESWDSASVDELKLTVAQKKTRASNKLSKLKILHQFLFIIECLRMEREYILAGGLNDYEKFENICKDISEGGINSACMGMFCGLFPGVKGPKHCFAPPFDGNISLFVNLNANSIPCRIYFSLGKEIESFLEYSLNSTVVKYKSTVDGLCFSVDFNGFISDQTVNFSKKYSHHHFFVKIINEFVQKEQVFGRKDREGNGYSFEMNRFDCSAFSMLDSQRLRSIPQCLSKIKIHPIYMLEECCRFNETIYPKRPVFGYYKGKPVFPKNNIVKLRTENGWYYQGRVLKDNKYDVTKPYRIYKGKRLYAEFQTEPVDIRSITGSVMDAFHPNFTPKGCVYVDYDPQIAIDLNLNFAECIVGHRGKEKIKRGFYIEKKYCFITNYFIKEKEYYKGMVEEIEKIEKTIGEWRRFIRKVMRMAEIRKRVGLS</sequence>
<dbReference type="GO" id="GO:0006289">
    <property type="term" value="P:nucleotide-excision repair"/>
    <property type="evidence" value="ECO:0007669"/>
    <property type="project" value="InterPro"/>
</dbReference>
<dbReference type="GO" id="GO:0000111">
    <property type="term" value="C:nucleotide-excision repair factor 2 complex"/>
    <property type="evidence" value="ECO:0007669"/>
    <property type="project" value="TreeGrafter"/>
</dbReference>
<dbReference type="EMBL" id="JH370140">
    <property type="protein sequence ID" value="ELA41680.1"/>
    <property type="molecule type" value="Genomic_DNA"/>
</dbReference>
<dbReference type="SMART" id="SM01030">
    <property type="entry name" value="BHD_1"/>
    <property type="match status" value="1"/>
</dbReference>
<dbReference type="PANTHER" id="PTHR12135">
    <property type="entry name" value="DNA REPAIR PROTEIN XP-C / RAD4"/>
    <property type="match status" value="1"/>
</dbReference>
<dbReference type="OrthoDB" id="300780at2759"/>
<dbReference type="OMA" id="IPCRIYF"/>
<dbReference type="VEuPathDB" id="MicrosporidiaDB:VICG_01313"/>
<dbReference type="RefSeq" id="XP_007604759.1">
    <property type="nucleotide sequence ID" value="XM_007604697.1"/>
</dbReference>
<dbReference type="HOGENOM" id="CLU_052403_0_0_1"/>
<evidence type="ECO:0000313" key="2">
    <source>
        <dbReference type="EMBL" id="ELA41680.1"/>
    </source>
</evidence>
<gene>
    <name evidence="2" type="ORF">VICG_01313</name>
</gene>
<dbReference type="GO" id="GO:0006298">
    <property type="term" value="P:mismatch repair"/>
    <property type="evidence" value="ECO:0007669"/>
    <property type="project" value="TreeGrafter"/>
</dbReference>
<dbReference type="GO" id="GO:0003697">
    <property type="term" value="F:single-stranded DNA binding"/>
    <property type="evidence" value="ECO:0007669"/>
    <property type="project" value="TreeGrafter"/>
</dbReference>
<name>L2GMG9_VITCO</name>
<organism evidence="2 3">
    <name type="scientific">Vittaforma corneae (strain ATCC 50505)</name>
    <name type="common">Microsporidian parasite</name>
    <name type="synonym">Nosema corneum</name>
    <dbReference type="NCBI Taxonomy" id="993615"/>
    <lineage>
        <taxon>Eukaryota</taxon>
        <taxon>Fungi</taxon>
        <taxon>Fungi incertae sedis</taxon>
        <taxon>Microsporidia</taxon>
        <taxon>Nosematidae</taxon>
        <taxon>Vittaforma</taxon>
    </lineage>
</organism>
<accession>L2GMG9</accession>
<dbReference type="Gene3D" id="2.20.20.110">
    <property type="entry name" value="Rad4, beta-hairpin domain BHD1"/>
    <property type="match status" value="1"/>
</dbReference>
<dbReference type="AlphaFoldDB" id="L2GMG9"/>